<reference evidence="1" key="2">
    <citation type="submission" date="2021-10" db="EMBL/GenBank/DDBJ databases">
        <authorList>
            <person name="Piombo E."/>
        </authorList>
    </citation>
    <scope>NUCLEOTIDE SEQUENCE</scope>
</reference>
<dbReference type="EMBL" id="CADEHS020000004">
    <property type="protein sequence ID" value="CAG9939733.1"/>
    <property type="molecule type" value="Genomic_DNA"/>
</dbReference>
<name>A0ACA9TFU4_BIOOC</name>
<evidence type="ECO:0000313" key="2">
    <source>
        <dbReference type="Proteomes" id="UP000836387"/>
    </source>
</evidence>
<protein>
    <submittedName>
        <fullName evidence="1">Uncharacterized protein</fullName>
    </submittedName>
</protein>
<sequence length="685" mass="76786">MDKTACSEAHLCAYCLAFVKAISSRSRSFPATALSEYKGPGLWPPSATCHICKMINSANPEEFALTSEDHEMFESGPTFISHSHRNDMVAYGGQGPLSKVEICTNRGTNGLSVTFAIWCDDDTLDIVQDPPLPSDNCPEAFALVTKWLRTCRFHHRRCLKTRSGLIIDEIHGPKLPTRVLDVSKRDEGVVSLIESNGLKGNFCALSYCWGKGPQSVVTTRETIADHCAGIEIGLLPQTFKDAIQLTSEIGINYLWIDSLCIIQDDDGDWEKEAADMANVYQHAFLVIAADGASHSNGGCFVRRDVYPSGVELPFYDASGQICSSFWLSRQMEEDSDEYPESGPLQQRAWALQETYLARRSVHFMPGGMSWSCQCMSLGERTWMHQDTFQYDWYDVLGNYSRCKLTYKKDRLSAIKGLARVFEEEKGVGYHMGILDVDIEEQLLWILEGFASPSDTLDDVPSWSWASQGGPKSFAIRIVAGGQRASETTMNLVMEPNEVIRFTGNLGKCDIHEDFLTFDDSDREASEEEDREASEEEDGEASEEEDGEASEEEDGEVLEDPHELYASLLAWFLDDFCEGHEYQIMYGEDPTSQPIGFAVTDEPYVGSCYTAFLWEIEWDTISALSNERPHKFPSPSNHPSRRVHWVLLLTPTSEHENAFRRVGVGAVWRDPEHDAMAAQKVTIDLV</sequence>
<proteinExistence type="predicted"/>
<organism evidence="1 2">
    <name type="scientific">Clonostachys rosea f. rosea IK726</name>
    <dbReference type="NCBI Taxonomy" id="1349383"/>
    <lineage>
        <taxon>Eukaryota</taxon>
        <taxon>Fungi</taxon>
        <taxon>Dikarya</taxon>
        <taxon>Ascomycota</taxon>
        <taxon>Pezizomycotina</taxon>
        <taxon>Sordariomycetes</taxon>
        <taxon>Hypocreomycetidae</taxon>
        <taxon>Hypocreales</taxon>
        <taxon>Bionectriaceae</taxon>
        <taxon>Clonostachys</taxon>
    </lineage>
</organism>
<dbReference type="Proteomes" id="UP000836387">
    <property type="component" value="Unassembled WGS sequence"/>
</dbReference>
<comment type="caution">
    <text evidence="1">The sequence shown here is derived from an EMBL/GenBank/DDBJ whole genome shotgun (WGS) entry which is preliminary data.</text>
</comment>
<reference evidence="1" key="1">
    <citation type="submission" date="2020-04" db="EMBL/GenBank/DDBJ databases">
        <authorList>
            <person name="Broberg M."/>
        </authorList>
    </citation>
    <scope>NUCLEOTIDE SEQUENCE</scope>
</reference>
<keyword evidence="2" id="KW-1185">Reference proteome</keyword>
<gene>
    <name evidence="1" type="ORF">CRV2_00010058</name>
</gene>
<evidence type="ECO:0000313" key="1">
    <source>
        <dbReference type="EMBL" id="CAG9939733.1"/>
    </source>
</evidence>
<accession>A0ACA9TFU4</accession>